<dbReference type="EMBL" id="CAUYUJ010002527">
    <property type="protein sequence ID" value="CAK0801173.1"/>
    <property type="molecule type" value="Genomic_DNA"/>
</dbReference>
<feature type="non-terminal residue" evidence="2">
    <location>
        <position position="1"/>
    </location>
</feature>
<reference evidence="2" key="1">
    <citation type="submission" date="2023-10" db="EMBL/GenBank/DDBJ databases">
        <authorList>
            <person name="Chen Y."/>
            <person name="Shah S."/>
            <person name="Dougan E. K."/>
            <person name="Thang M."/>
            <person name="Chan C."/>
        </authorList>
    </citation>
    <scope>NUCLEOTIDE SEQUENCE [LARGE SCALE GENOMIC DNA]</scope>
</reference>
<organism evidence="2 3">
    <name type="scientific">Prorocentrum cordatum</name>
    <dbReference type="NCBI Taxonomy" id="2364126"/>
    <lineage>
        <taxon>Eukaryota</taxon>
        <taxon>Sar</taxon>
        <taxon>Alveolata</taxon>
        <taxon>Dinophyceae</taxon>
        <taxon>Prorocentrales</taxon>
        <taxon>Prorocentraceae</taxon>
        <taxon>Prorocentrum</taxon>
    </lineage>
</organism>
<sequence>SLARSCGRASGARLRAARPARAPRPRAGAMEPPRPDGDSKLASVEQWRLDYETGGPGAVHVSEFAEIRAASPSGCELGREAYGRPTNRRAAGSGGGSPRAARCAKVVRTHQRTGSVRRTRSLR</sequence>
<feature type="region of interest" description="Disordered" evidence="1">
    <location>
        <begin position="78"/>
        <end position="123"/>
    </location>
</feature>
<dbReference type="Proteomes" id="UP001189429">
    <property type="component" value="Unassembled WGS sequence"/>
</dbReference>
<feature type="compositionally biased region" description="Low complexity" evidence="1">
    <location>
        <begin position="1"/>
        <end position="14"/>
    </location>
</feature>
<feature type="region of interest" description="Disordered" evidence="1">
    <location>
        <begin position="1"/>
        <end position="43"/>
    </location>
</feature>
<keyword evidence="3" id="KW-1185">Reference proteome</keyword>
<name>A0ABN9Q5Z6_9DINO</name>
<comment type="caution">
    <text evidence="2">The sequence shown here is derived from an EMBL/GenBank/DDBJ whole genome shotgun (WGS) entry which is preliminary data.</text>
</comment>
<feature type="compositionally biased region" description="Basic residues" evidence="1">
    <location>
        <begin position="105"/>
        <end position="123"/>
    </location>
</feature>
<protein>
    <submittedName>
        <fullName evidence="2">Uncharacterized protein</fullName>
    </submittedName>
</protein>
<evidence type="ECO:0000313" key="2">
    <source>
        <dbReference type="EMBL" id="CAK0801173.1"/>
    </source>
</evidence>
<proteinExistence type="predicted"/>
<accession>A0ABN9Q5Z6</accession>
<gene>
    <name evidence="2" type="ORF">PCOR1329_LOCUS9131</name>
</gene>
<evidence type="ECO:0000313" key="3">
    <source>
        <dbReference type="Proteomes" id="UP001189429"/>
    </source>
</evidence>
<feature type="non-terminal residue" evidence="2">
    <location>
        <position position="123"/>
    </location>
</feature>
<feature type="compositionally biased region" description="Basic residues" evidence="1">
    <location>
        <begin position="15"/>
        <end position="24"/>
    </location>
</feature>
<evidence type="ECO:0000256" key="1">
    <source>
        <dbReference type="SAM" id="MobiDB-lite"/>
    </source>
</evidence>